<dbReference type="RefSeq" id="WP_097328924.1">
    <property type="nucleotide sequence ID" value="NZ_OBDY01000045.1"/>
</dbReference>
<sequence length="198" mass="20466">MIVGVFGLRRLIVLLAVPLVASCSTPWQASNGLAPTPAPSVTTSPVAVPTASGPTAPPAVEAVSACSLTGVLITAERGEAAMGYREMALTVRNCGTEPYEVKGRPDIVVLDEDGRPLKISIVPSNYYTAPPKRLVLKPGTSALTMLSWRNTVTNISGAADTGASLAVAVSKGGTRQLVTLPSPLDLGNTGQLRASVWF</sequence>
<name>A0A285KKJ4_9ACTN</name>
<evidence type="ECO:0000313" key="4">
    <source>
        <dbReference type="EMBL" id="SNY73138.1"/>
    </source>
</evidence>
<dbReference type="Proteomes" id="UP000219612">
    <property type="component" value="Unassembled WGS sequence"/>
</dbReference>
<accession>A0A285KKJ4</accession>
<proteinExistence type="predicted"/>
<dbReference type="OrthoDB" id="3827416at2"/>
<dbReference type="Pfam" id="PF14016">
    <property type="entry name" value="DUF4232"/>
    <property type="match status" value="1"/>
</dbReference>
<dbReference type="InterPro" id="IPR025326">
    <property type="entry name" value="DUF4232"/>
</dbReference>
<feature type="domain" description="DUF4232" evidence="3">
    <location>
        <begin position="66"/>
        <end position="194"/>
    </location>
</feature>
<reference evidence="4 5" key="1">
    <citation type="submission" date="2017-09" db="EMBL/GenBank/DDBJ databases">
        <authorList>
            <person name="Ehlers B."/>
            <person name="Leendertz F.H."/>
        </authorList>
    </citation>
    <scope>NUCLEOTIDE SEQUENCE [LARGE SCALE GENOMIC DNA]</scope>
    <source>
        <strain evidence="4 5">CGMCC 4.6857</strain>
    </source>
</reference>
<feature type="region of interest" description="Disordered" evidence="1">
    <location>
        <begin position="34"/>
        <end position="54"/>
    </location>
</feature>
<organism evidence="4 5">
    <name type="scientific">Paractinoplanes atraurantiacus</name>
    <dbReference type="NCBI Taxonomy" id="1036182"/>
    <lineage>
        <taxon>Bacteria</taxon>
        <taxon>Bacillati</taxon>
        <taxon>Actinomycetota</taxon>
        <taxon>Actinomycetes</taxon>
        <taxon>Micromonosporales</taxon>
        <taxon>Micromonosporaceae</taxon>
        <taxon>Paractinoplanes</taxon>
    </lineage>
</organism>
<evidence type="ECO:0000259" key="3">
    <source>
        <dbReference type="Pfam" id="PF14016"/>
    </source>
</evidence>
<evidence type="ECO:0000256" key="1">
    <source>
        <dbReference type="SAM" id="MobiDB-lite"/>
    </source>
</evidence>
<protein>
    <recommendedName>
        <fullName evidence="3">DUF4232 domain-containing protein</fullName>
    </recommendedName>
</protein>
<feature type="compositionally biased region" description="Low complexity" evidence="1">
    <location>
        <begin position="39"/>
        <end position="52"/>
    </location>
</feature>
<evidence type="ECO:0000256" key="2">
    <source>
        <dbReference type="SAM" id="SignalP"/>
    </source>
</evidence>
<dbReference type="AlphaFoldDB" id="A0A285KKJ4"/>
<feature type="signal peptide" evidence="2">
    <location>
        <begin position="1"/>
        <end position="29"/>
    </location>
</feature>
<evidence type="ECO:0000313" key="5">
    <source>
        <dbReference type="Proteomes" id="UP000219612"/>
    </source>
</evidence>
<feature type="chain" id="PRO_5013352388" description="DUF4232 domain-containing protein" evidence="2">
    <location>
        <begin position="30"/>
        <end position="198"/>
    </location>
</feature>
<gene>
    <name evidence="4" type="ORF">SAMN05421748_14534</name>
</gene>
<keyword evidence="2" id="KW-0732">Signal</keyword>
<keyword evidence="5" id="KW-1185">Reference proteome</keyword>
<dbReference type="EMBL" id="OBDY01000045">
    <property type="protein sequence ID" value="SNY73138.1"/>
    <property type="molecule type" value="Genomic_DNA"/>
</dbReference>